<dbReference type="SUPFAM" id="SSF142338">
    <property type="entry name" value="CofD-like"/>
    <property type="match status" value="1"/>
</dbReference>
<sequence length="365" mass="38508">MSRLASGVATCGKVAAMPDRRPAPSTRPILRRITVLSGGMGGAKFLQGLTHGIRSGTLPGVAPDAVVTVVANTADDIWVHGLKVCPDLDTVMYTLGDGIDLERGWGRREETWSVKTELAEYGVEPTWFGLGDRDVATHLVRTHMLEAGYPLSQVTEALCRRWLTPALGDSVRLLPMTDDRVETHVAIADPESPSGRRVVHFQEYWIKLRASVPAEVVLFVGLEDSSPGPGVIDAITDADLVILPPSNPVVSVGTILGVPRVREAVVATKAPVVGLSPIVGGTHVRGMAEQMLDAIGVEVSAAGVGLHYGARSEGGLLDGWLVDERDAGSVNRLTDAGVACRAVPLMMRDLDATAAMAAAAIELVG</sequence>
<dbReference type="EMBL" id="FOQG01000013">
    <property type="protein sequence ID" value="SFI82991.1"/>
    <property type="molecule type" value="Genomic_DNA"/>
</dbReference>
<dbReference type="PANTHER" id="PTHR43007:SF1">
    <property type="entry name" value="2-PHOSPHO-L-LACTATE TRANSFERASE"/>
    <property type="match status" value="1"/>
</dbReference>
<dbReference type="Gene3D" id="1.10.8.240">
    <property type="entry name" value="CofD-like domain"/>
    <property type="match status" value="1"/>
</dbReference>
<dbReference type="PANTHER" id="PTHR43007">
    <property type="entry name" value="2-PHOSPHO-L-LACTATE TRANSFERASE"/>
    <property type="match status" value="1"/>
</dbReference>
<organism evidence="3 4">
    <name type="scientific">Nocardioides psychrotolerans</name>
    <dbReference type="NCBI Taxonomy" id="1005945"/>
    <lineage>
        <taxon>Bacteria</taxon>
        <taxon>Bacillati</taxon>
        <taxon>Actinomycetota</taxon>
        <taxon>Actinomycetes</taxon>
        <taxon>Propionibacteriales</taxon>
        <taxon>Nocardioidaceae</taxon>
        <taxon>Nocardioides</taxon>
    </lineage>
</organism>
<dbReference type="GO" id="GO:0000287">
    <property type="term" value="F:magnesium ion binding"/>
    <property type="evidence" value="ECO:0007669"/>
    <property type="project" value="InterPro"/>
</dbReference>
<keyword evidence="4" id="KW-1185">Reference proteome</keyword>
<dbReference type="InterPro" id="IPR002882">
    <property type="entry name" value="CofD"/>
</dbReference>
<accession>A0A1I3LE62</accession>
<keyword evidence="2" id="KW-0460">Magnesium</keyword>
<evidence type="ECO:0000256" key="1">
    <source>
        <dbReference type="ARBA" id="ARBA00022679"/>
    </source>
</evidence>
<dbReference type="FunFam" id="1.10.8.240:FF:000001">
    <property type="entry name" value="2-phospho-L-lactate transferase"/>
    <property type="match status" value="1"/>
</dbReference>
<evidence type="ECO:0000313" key="3">
    <source>
        <dbReference type="EMBL" id="SFI82991.1"/>
    </source>
</evidence>
<dbReference type="HAMAP" id="MF_01257">
    <property type="entry name" value="CofD"/>
    <property type="match status" value="1"/>
</dbReference>
<name>A0A1I3LE62_9ACTN</name>
<dbReference type="Pfam" id="PF01933">
    <property type="entry name" value="CofD"/>
    <property type="match status" value="1"/>
</dbReference>
<proteinExistence type="inferred from homology"/>
<evidence type="ECO:0000256" key="2">
    <source>
        <dbReference type="ARBA" id="ARBA00022842"/>
    </source>
</evidence>
<dbReference type="AlphaFoldDB" id="A0A1I3LE62"/>
<dbReference type="NCBIfam" id="TIGR01819">
    <property type="entry name" value="F420_cofD"/>
    <property type="match status" value="1"/>
</dbReference>
<dbReference type="GO" id="GO:0043743">
    <property type="term" value="F:LPPG:FO 2-phospho-L-lactate transferase activity"/>
    <property type="evidence" value="ECO:0007669"/>
    <property type="project" value="InterPro"/>
</dbReference>
<protein>
    <submittedName>
        <fullName evidence="3">LPPG:FO 2-phospho-L-lactate transferase</fullName>
    </submittedName>
</protein>
<reference evidence="3 4" key="1">
    <citation type="submission" date="2016-10" db="EMBL/GenBank/DDBJ databases">
        <authorList>
            <person name="de Groot N.N."/>
        </authorList>
    </citation>
    <scope>NUCLEOTIDE SEQUENCE [LARGE SCALE GENOMIC DNA]</scope>
    <source>
        <strain evidence="3 4">CGMCC 1.11156</strain>
    </source>
</reference>
<dbReference type="CDD" id="cd07186">
    <property type="entry name" value="CofD_like"/>
    <property type="match status" value="1"/>
</dbReference>
<dbReference type="STRING" id="1005945.SAMN05216561_113122"/>
<dbReference type="Gene3D" id="3.40.50.10680">
    <property type="entry name" value="CofD-like domains"/>
    <property type="match status" value="1"/>
</dbReference>
<evidence type="ECO:0000313" key="4">
    <source>
        <dbReference type="Proteomes" id="UP000198649"/>
    </source>
</evidence>
<keyword evidence="1 3" id="KW-0808">Transferase</keyword>
<dbReference type="Proteomes" id="UP000198649">
    <property type="component" value="Unassembled WGS sequence"/>
</dbReference>
<dbReference type="InterPro" id="IPR010115">
    <property type="entry name" value="FbiA/CofD"/>
</dbReference>
<dbReference type="InterPro" id="IPR038136">
    <property type="entry name" value="CofD-like_dom_sf"/>
</dbReference>
<gene>
    <name evidence="3" type="ORF">SAMN05216561_113122</name>
</gene>